<protein>
    <recommendedName>
        <fullName evidence="3">Pleckstrin homology domain-containing family A member 8</fullName>
    </recommendedName>
</protein>
<proteinExistence type="predicted"/>
<dbReference type="Gene3D" id="2.30.29.30">
    <property type="entry name" value="Pleckstrin-homology domain (PH domain)/Phosphotyrosine-binding domain (PTB)"/>
    <property type="match status" value="1"/>
</dbReference>
<dbReference type="GO" id="GO:0120013">
    <property type="term" value="F:lipid transfer activity"/>
    <property type="evidence" value="ECO:0007669"/>
    <property type="project" value="InterPro"/>
</dbReference>
<dbReference type="AlphaFoldDB" id="A0A4E0RI81"/>
<sequence>MEGSLFKWTNYVSGWQLRYFTLKDGTLSYYRSEEEVNSGCKGSIKLSVCDVIVHGSDPRRFDLILSEQRFYLRALSQADRQRWVVALGSCKVSTANSKYDETFPSESHTQLIATRQSELRLYHGLLVQQVKLLQNSLKGDPAANVKRIDEISNALNATCSTFLTTVDEMLSLCQAQPPGQRRPPRSSVDNFNLSSTSVSSIMDPLASVPQIDRKLCSPKRPVDFSLSLSPSLSRISTDVNVNPGFSDNLAQFNLSDSVLGAAGTPASSRKFNRNNRICKTFFSTMEFSFENLRPNINVHQEAADNSKLPGDYLSALDFAKACRALFRILDRLTHPLLNTTVVPTMENSNGACTSGQTPSFCALQQIRTDLLNNIDRLELAAHAYAKQQLGTTTESHVKSVSSSSTDDFVPQSVQQISIGSLIRKDLANGATDDSGSVCLAILWLARALNFVREFLHLLFILPPPSSAIDSFNQARGLSEEKPNIRLSDDSLSVVATEAYSRCLRSFHQWSVRGVAMIVVKSLPSRNQFIHILLMDNLMTDTSGHSVSVISEDVNVEPEQYAQLQEDSRQYSVALGRILAVIEGLMACLDLKRVFTGSETY</sequence>
<feature type="domain" description="PH" evidence="7">
    <location>
        <begin position="1"/>
        <end position="92"/>
    </location>
</feature>
<dbReference type="SUPFAM" id="SSF110004">
    <property type="entry name" value="Glycolipid transfer protein, GLTP"/>
    <property type="match status" value="1"/>
</dbReference>
<gene>
    <name evidence="8" type="ORF">D915_002033</name>
</gene>
<organism evidence="8 9">
    <name type="scientific">Fasciola hepatica</name>
    <name type="common">Liver fluke</name>
    <dbReference type="NCBI Taxonomy" id="6192"/>
    <lineage>
        <taxon>Eukaryota</taxon>
        <taxon>Metazoa</taxon>
        <taxon>Spiralia</taxon>
        <taxon>Lophotrochozoa</taxon>
        <taxon>Platyhelminthes</taxon>
        <taxon>Trematoda</taxon>
        <taxon>Digenea</taxon>
        <taxon>Plagiorchiida</taxon>
        <taxon>Echinostomata</taxon>
        <taxon>Echinostomatoidea</taxon>
        <taxon>Fasciolidae</taxon>
        <taxon>Fasciola</taxon>
    </lineage>
</organism>
<dbReference type="GO" id="GO:0001881">
    <property type="term" value="P:receptor recycling"/>
    <property type="evidence" value="ECO:0007669"/>
    <property type="project" value="TreeGrafter"/>
</dbReference>
<dbReference type="Pfam" id="PF00169">
    <property type="entry name" value="PH"/>
    <property type="match status" value="1"/>
</dbReference>
<evidence type="ECO:0000256" key="2">
    <source>
        <dbReference type="ARBA" id="ARBA00004198"/>
    </source>
</evidence>
<dbReference type="InterPro" id="IPR011993">
    <property type="entry name" value="PH-like_dom_sf"/>
</dbReference>
<comment type="subcellular location">
    <subcellularLocation>
        <location evidence="2">Golgi apparatus</location>
        <location evidence="2">trans-Golgi network membrane</location>
    </subcellularLocation>
    <subcellularLocation>
        <location evidence="1">Membrane</location>
        <topology evidence="1">Peripheral membrane protein</topology>
    </subcellularLocation>
</comment>
<dbReference type="GO" id="GO:0007032">
    <property type="term" value="P:endosome organization"/>
    <property type="evidence" value="ECO:0007669"/>
    <property type="project" value="TreeGrafter"/>
</dbReference>
<keyword evidence="6" id="KW-0472">Membrane</keyword>
<keyword evidence="5" id="KW-0333">Golgi apparatus</keyword>
<dbReference type="PANTHER" id="PTHR22902:SF27">
    <property type="entry name" value="PLECKSTRIN HOMOLOGY DOMAIN-CONTAINING FAMILY A MEMBER 3"/>
    <property type="match status" value="1"/>
</dbReference>
<evidence type="ECO:0000313" key="8">
    <source>
        <dbReference type="EMBL" id="THD27095.1"/>
    </source>
</evidence>
<evidence type="ECO:0000313" key="9">
    <source>
        <dbReference type="Proteomes" id="UP000230066"/>
    </source>
</evidence>
<comment type="caution">
    <text evidence="8">The sequence shown here is derived from an EMBL/GenBank/DDBJ whole genome shotgun (WGS) entry which is preliminary data.</text>
</comment>
<dbReference type="GO" id="GO:0042147">
    <property type="term" value="P:retrograde transport, endosome to Golgi"/>
    <property type="evidence" value="ECO:0007669"/>
    <property type="project" value="TreeGrafter"/>
</dbReference>
<evidence type="ECO:0000256" key="1">
    <source>
        <dbReference type="ARBA" id="ARBA00004170"/>
    </source>
</evidence>
<dbReference type="FunFam" id="2.30.29.30:FF:000085">
    <property type="entry name" value="Pleckstrin homology domain-containing family A member 8"/>
    <property type="match status" value="1"/>
</dbReference>
<evidence type="ECO:0000256" key="3">
    <source>
        <dbReference type="ARBA" id="ARBA00016588"/>
    </source>
</evidence>
<dbReference type="SUPFAM" id="SSF50729">
    <property type="entry name" value="PH domain-like"/>
    <property type="match status" value="1"/>
</dbReference>
<keyword evidence="4" id="KW-0597">Phosphoprotein</keyword>
<dbReference type="GO" id="GO:0005769">
    <property type="term" value="C:early endosome"/>
    <property type="evidence" value="ECO:0007669"/>
    <property type="project" value="TreeGrafter"/>
</dbReference>
<dbReference type="Proteomes" id="UP000230066">
    <property type="component" value="Unassembled WGS sequence"/>
</dbReference>
<dbReference type="InterPro" id="IPR036497">
    <property type="entry name" value="GLTP_sf"/>
</dbReference>
<accession>A0A4E0RI81</accession>
<dbReference type="GO" id="GO:0005829">
    <property type="term" value="C:cytosol"/>
    <property type="evidence" value="ECO:0007669"/>
    <property type="project" value="GOC"/>
</dbReference>
<dbReference type="GO" id="GO:0005802">
    <property type="term" value="C:trans-Golgi network"/>
    <property type="evidence" value="ECO:0007669"/>
    <property type="project" value="TreeGrafter"/>
</dbReference>
<dbReference type="PROSITE" id="PS50003">
    <property type="entry name" value="PH_DOMAIN"/>
    <property type="match status" value="1"/>
</dbReference>
<dbReference type="GO" id="GO:0055037">
    <property type="term" value="C:recycling endosome"/>
    <property type="evidence" value="ECO:0007669"/>
    <property type="project" value="TreeGrafter"/>
</dbReference>
<name>A0A4E0RI81_FASHE</name>
<dbReference type="SMART" id="SM00233">
    <property type="entry name" value="PH"/>
    <property type="match status" value="1"/>
</dbReference>
<evidence type="ECO:0000259" key="7">
    <source>
        <dbReference type="PROSITE" id="PS50003"/>
    </source>
</evidence>
<dbReference type="InterPro" id="IPR001849">
    <property type="entry name" value="PH_domain"/>
</dbReference>
<dbReference type="EMBL" id="JXXN02000528">
    <property type="protein sequence ID" value="THD27095.1"/>
    <property type="molecule type" value="Genomic_DNA"/>
</dbReference>
<reference evidence="8" key="1">
    <citation type="submission" date="2019-03" db="EMBL/GenBank/DDBJ databases">
        <title>Improved annotation for the trematode Fasciola hepatica.</title>
        <authorList>
            <person name="Choi Y.-J."/>
            <person name="Martin J."/>
            <person name="Mitreva M."/>
        </authorList>
    </citation>
    <scope>NUCLEOTIDE SEQUENCE [LARGE SCALE GENOMIC DNA]</scope>
</reference>
<dbReference type="Pfam" id="PF08718">
    <property type="entry name" value="GLTP"/>
    <property type="match status" value="1"/>
</dbReference>
<dbReference type="InterPro" id="IPR045188">
    <property type="entry name" value="Boi1/Boi2-like"/>
</dbReference>
<keyword evidence="9" id="KW-1185">Reference proteome</keyword>
<dbReference type="InterPro" id="IPR014830">
    <property type="entry name" value="Glycolipid_transfer_prot_dom"/>
</dbReference>
<dbReference type="Gene3D" id="1.10.3520.10">
    <property type="entry name" value="Glycolipid transfer protein"/>
    <property type="match status" value="1"/>
</dbReference>
<evidence type="ECO:0000256" key="4">
    <source>
        <dbReference type="ARBA" id="ARBA00022553"/>
    </source>
</evidence>
<evidence type="ECO:0000256" key="6">
    <source>
        <dbReference type="ARBA" id="ARBA00023136"/>
    </source>
</evidence>
<dbReference type="PANTHER" id="PTHR22902">
    <property type="entry name" value="SESQUIPEDALIAN"/>
    <property type="match status" value="1"/>
</dbReference>
<evidence type="ECO:0000256" key="5">
    <source>
        <dbReference type="ARBA" id="ARBA00023034"/>
    </source>
</evidence>
<dbReference type="GO" id="GO:0016020">
    <property type="term" value="C:membrane"/>
    <property type="evidence" value="ECO:0007669"/>
    <property type="project" value="UniProtKB-SubCell"/>
</dbReference>